<accession>A0ABP7S634</accession>
<feature type="domain" description="Signal transduction histidine kinase internal region" evidence="2">
    <location>
        <begin position="180"/>
        <end position="257"/>
    </location>
</feature>
<dbReference type="SUPFAM" id="SSF55874">
    <property type="entry name" value="ATPase domain of HSP90 chaperone/DNA topoisomerase II/histidine kinase"/>
    <property type="match status" value="1"/>
</dbReference>
<evidence type="ECO:0000313" key="3">
    <source>
        <dbReference type="EMBL" id="GAA4007033.1"/>
    </source>
</evidence>
<name>A0ABP7S634_9BACT</name>
<keyword evidence="4" id="KW-1185">Reference proteome</keyword>
<keyword evidence="1" id="KW-0812">Transmembrane</keyword>
<dbReference type="PANTHER" id="PTHR34220">
    <property type="entry name" value="SENSOR HISTIDINE KINASE YPDA"/>
    <property type="match status" value="1"/>
</dbReference>
<organism evidence="3 4">
    <name type="scientific">Hymenobacter fastidiosus</name>
    <dbReference type="NCBI Taxonomy" id="486264"/>
    <lineage>
        <taxon>Bacteria</taxon>
        <taxon>Pseudomonadati</taxon>
        <taxon>Bacteroidota</taxon>
        <taxon>Cytophagia</taxon>
        <taxon>Cytophagales</taxon>
        <taxon>Hymenobacteraceae</taxon>
        <taxon>Hymenobacter</taxon>
    </lineage>
</organism>
<dbReference type="InterPro" id="IPR010559">
    <property type="entry name" value="Sig_transdc_His_kin_internal"/>
</dbReference>
<keyword evidence="1" id="KW-0472">Membrane</keyword>
<feature type="transmembrane region" description="Helical" evidence="1">
    <location>
        <begin position="48"/>
        <end position="69"/>
    </location>
</feature>
<evidence type="ECO:0000259" key="2">
    <source>
        <dbReference type="Pfam" id="PF06580"/>
    </source>
</evidence>
<proteinExistence type="predicted"/>
<dbReference type="RefSeq" id="WP_345072565.1">
    <property type="nucleotide sequence ID" value="NZ_BAABDJ010000015.1"/>
</dbReference>
<reference evidence="4" key="1">
    <citation type="journal article" date="2019" name="Int. J. Syst. Evol. Microbiol.">
        <title>The Global Catalogue of Microorganisms (GCM) 10K type strain sequencing project: providing services to taxonomists for standard genome sequencing and annotation.</title>
        <authorList>
            <consortium name="The Broad Institute Genomics Platform"/>
            <consortium name="The Broad Institute Genome Sequencing Center for Infectious Disease"/>
            <person name="Wu L."/>
            <person name="Ma J."/>
        </authorList>
    </citation>
    <scope>NUCLEOTIDE SEQUENCE [LARGE SCALE GENOMIC DNA]</scope>
    <source>
        <strain evidence="4">JCM 17224</strain>
    </source>
</reference>
<dbReference type="Gene3D" id="3.30.565.10">
    <property type="entry name" value="Histidine kinase-like ATPase, C-terminal domain"/>
    <property type="match status" value="1"/>
</dbReference>
<dbReference type="EMBL" id="BAABDJ010000015">
    <property type="protein sequence ID" value="GAA4007033.1"/>
    <property type="molecule type" value="Genomic_DNA"/>
</dbReference>
<dbReference type="InterPro" id="IPR036890">
    <property type="entry name" value="HATPase_C_sf"/>
</dbReference>
<dbReference type="Proteomes" id="UP001500567">
    <property type="component" value="Unassembled WGS sequence"/>
</dbReference>
<feature type="transmembrane region" description="Helical" evidence="1">
    <location>
        <begin position="22"/>
        <end position="42"/>
    </location>
</feature>
<evidence type="ECO:0000313" key="4">
    <source>
        <dbReference type="Proteomes" id="UP001500567"/>
    </source>
</evidence>
<gene>
    <name evidence="3" type="ORF">GCM10022408_18640</name>
</gene>
<dbReference type="Pfam" id="PF06580">
    <property type="entry name" value="His_kinase"/>
    <property type="match status" value="1"/>
</dbReference>
<keyword evidence="1" id="KW-1133">Transmembrane helix</keyword>
<sequence length="390" mass="43689">MGKPLSLAPSFVPRTYSGRARVALHLTMWTGLMGFEYLLSLLQPTLPAITFALMAKDLVAAVVGFYFFSHVVLPRFIVRRRWLLSGLGLGAIYYFWALLSHATYAALVQSGAALGEWGTYVHRTLDKGVWVGVFSWYGVSMGLNDFIIIPLQPILLRFLLFLLTSSNRSLRLQRENLNLEINFLKAQVNPHFLFNTLNNIYTMVVKQDERAPAMVQHLAHLMHYTMYESDAAQVPVRQETGFLAAYLELERLRYGQKVSIGYQQSGPIDQFQVTPLLFFPFVENAFKHGIDSSLEASWVTISLKVQNAQLRFEVSNSCSPAAPRREFGGVGIANVRQRLALHFAPADYNLVITHDLAAHTYRVSLTLRLSPLAAPARPPVVPAPALTPTP</sequence>
<evidence type="ECO:0000256" key="1">
    <source>
        <dbReference type="SAM" id="Phobius"/>
    </source>
</evidence>
<dbReference type="InterPro" id="IPR050640">
    <property type="entry name" value="Bact_2-comp_sensor_kinase"/>
</dbReference>
<comment type="caution">
    <text evidence="3">The sequence shown here is derived from an EMBL/GenBank/DDBJ whole genome shotgun (WGS) entry which is preliminary data.</text>
</comment>
<dbReference type="PANTHER" id="PTHR34220:SF7">
    <property type="entry name" value="SENSOR HISTIDINE KINASE YPDA"/>
    <property type="match status" value="1"/>
</dbReference>
<protein>
    <recommendedName>
        <fullName evidence="2">Signal transduction histidine kinase internal region domain-containing protein</fullName>
    </recommendedName>
</protein>
<feature type="transmembrane region" description="Helical" evidence="1">
    <location>
        <begin position="81"/>
        <end position="99"/>
    </location>
</feature>